<comment type="caution">
    <text evidence="7">The sequence shown here is derived from an EMBL/GenBank/DDBJ whole genome shotgun (WGS) entry which is preliminary data.</text>
</comment>
<reference evidence="8 9" key="1">
    <citation type="journal article" date="2020" name="Cell Host Microbe">
        <title>Functional and Genomic Variation between Human-Derived Isolates of Lachnospiraceae Reveals Inter- and Intra-Species Diversity.</title>
        <authorList>
            <person name="Sorbara M.T."/>
            <person name="Littmann E.R."/>
            <person name="Fontana E."/>
            <person name="Moody T.U."/>
            <person name="Kohout C.E."/>
            <person name="Gjonbalaj M."/>
            <person name="Eaton V."/>
            <person name="Seok R."/>
            <person name="Leiner I.M."/>
            <person name="Pamer E.G."/>
        </authorList>
    </citation>
    <scope>NUCLEOTIDE SEQUENCE [LARGE SCALE GENOMIC DNA]</scope>
    <source>
        <strain evidence="7 8">MSK.17.11</strain>
        <strain evidence="6 9">MSK.17.38</strain>
    </source>
</reference>
<proteinExistence type="inferred from homology"/>
<keyword evidence="8" id="KW-1185">Reference proteome</keyword>
<dbReference type="EC" id="3.1.3.48" evidence="2"/>
<dbReference type="GO" id="GO:0030145">
    <property type="term" value="F:manganese ion binding"/>
    <property type="evidence" value="ECO:0007669"/>
    <property type="project" value="InterPro"/>
</dbReference>
<dbReference type="Gene3D" id="3.20.20.140">
    <property type="entry name" value="Metal-dependent hydrolases"/>
    <property type="match status" value="1"/>
</dbReference>
<accession>A0A850HMV4</accession>
<protein>
    <recommendedName>
        <fullName evidence="2">protein-tyrosine-phosphatase</fullName>
        <ecNumber evidence="2">3.1.3.48</ecNumber>
    </recommendedName>
</protein>
<gene>
    <name evidence="7" type="ORF">G5A66_11270</name>
    <name evidence="6" type="ORF">G5A75_11130</name>
</gene>
<dbReference type="Proteomes" id="UP000701680">
    <property type="component" value="Unassembled WGS sequence"/>
</dbReference>
<dbReference type="AlphaFoldDB" id="A0A850HMV4"/>
<dbReference type="InterPro" id="IPR016667">
    <property type="entry name" value="Caps_polysacc_synth_CpsB/CapC"/>
</dbReference>
<dbReference type="InterPro" id="IPR016195">
    <property type="entry name" value="Pol/histidinol_Pase-like"/>
</dbReference>
<dbReference type="PANTHER" id="PTHR39181:SF1">
    <property type="entry name" value="TYROSINE-PROTEIN PHOSPHATASE YWQE"/>
    <property type="match status" value="1"/>
</dbReference>
<comment type="catalytic activity">
    <reaction evidence="5">
        <text>O-phospho-L-tyrosyl-[protein] + H2O = L-tyrosyl-[protein] + phosphate</text>
        <dbReference type="Rhea" id="RHEA:10684"/>
        <dbReference type="Rhea" id="RHEA-COMP:10136"/>
        <dbReference type="Rhea" id="RHEA-COMP:20101"/>
        <dbReference type="ChEBI" id="CHEBI:15377"/>
        <dbReference type="ChEBI" id="CHEBI:43474"/>
        <dbReference type="ChEBI" id="CHEBI:46858"/>
        <dbReference type="ChEBI" id="CHEBI:61978"/>
        <dbReference type="EC" id="3.1.3.48"/>
    </reaction>
</comment>
<keyword evidence="3" id="KW-0378">Hydrolase</keyword>
<evidence type="ECO:0000313" key="6">
    <source>
        <dbReference type="EMBL" id="NSK15396.1"/>
    </source>
</evidence>
<evidence type="ECO:0000256" key="1">
    <source>
        <dbReference type="ARBA" id="ARBA00005750"/>
    </source>
</evidence>
<evidence type="ECO:0000313" key="8">
    <source>
        <dbReference type="Proteomes" id="UP000528555"/>
    </source>
</evidence>
<dbReference type="Pfam" id="PF19567">
    <property type="entry name" value="CpsB_CapC"/>
    <property type="match status" value="1"/>
</dbReference>
<organism evidence="7 8">
    <name type="scientific">Dorea phocaeensis</name>
    <dbReference type="NCBI Taxonomy" id="2040291"/>
    <lineage>
        <taxon>Bacteria</taxon>
        <taxon>Bacillati</taxon>
        <taxon>Bacillota</taxon>
        <taxon>Clostridia</taxon>
        <taxon>Lachnospirales</taxon>
        <taxon>Lachnospiraceae</taxon>
        <taxon>Dorea</taxon>
    </lineage>
</organism>
<dbReference type="SUPFAM" id="SSF89550">
    <property type="entry name" value="PHP domain-like"/>
    <property type="match status" value="1"/>
</dbReference>
<reference evidence="7" key="2">
    <citation type="submission" date="2020-02" db="EMBL/GenBank/DDBJ databases">
        <authorList>
            <person name="Littmann E."/>
            <person name="Sorbara M."/>
        </authorList>
    </citation>
    <scope>NUCLEOTIDE SEQUENCE</scope>
    <source>
        <strain evidence="7">MSK.17.11</strain>
        <strain evidence="6">MSK.17.38</strain>
    </source>
</reference>
<dbReference type="EMBL" id="JAAITX010000009">
    <property type="protein sequence ID" value="NVH59201.1"/>
    <property type="molecule type" value="Genomic_DNA"/>
</dbReference>
<dbReference type="Proteomes" id="UP000528555">
    <property type="component" value="Unassembled WGS sequence"/>
</dbReference>
<evidence type="ECO:0000256" key="3">
    <source>
        <dbReference type="ARBA" id="ARBA00022801"/>
    </source>
</evidence>
<evidence type="ECO:0000256" key="4">
    <source>
        <dbReference type="ARBA" id="ARBA00022912"/>
    </source>
</evidence>
<dbReference type="GO" id="GO:0004725">
    <property type="term" value="F:protein tyrosine phosphatase activity"/>
    <property type="evidence" value="ECO:0007669"/>
    <property type="project" value="UniProtKB-EC"/>
</dbReference>
<evidence type="ECO:0000256" key="2">
    <source>
        <dbReference type="ARBA" id="ARBA00013064"/>
    </source>
</evidence>
<dbReference type="OrthoDB" id="9788539at2"/>
<evidence type="ECO:0000313" key="9">
    <source>
        <dbReference type="Proteomes" id="UP000701680"/>
    </source>
</evidence>
<evidence type="ECO:0000313" key="7">
    <source>
        <dbReference type="EMBL" id="NVH59201.1"/>
    </source>
</evidence>
<keyword evidence="4" id="KW-0904">Protein phosphatase</keyword>
<evidence type="ECO:0000256" key="5">
    <source>
        <dbReference type="ARBA" id="ARBA00051722"/>
    </source>
</evidence>
<name>A0A850HMV4_9FIRM</name>
<dbReference type="PANTHER" id="PTHR39181">
    <property type="entry name" value="TYROSINE-PROTEIN PHOSPHATASE YWQE"/>
    <property type="match status" value="1"/>
</dbReference>
<dbReference type="PIRSF" id="PIRSF016557">
    <property type="entry name" value="Caps_synth_CpsB"/>
    <property type="match status" value="1"/>
</dbReference>
<sequence length="239" mass="27252">MILTDIHCHMLPGVDDGAADVKESMAMLKKAYRDGVRRIIVTPHYRRGMFEPDPRKVLHRYEKVKEKAAQIGANGIELYLGCECHRYSGMAQDLRKGILPTLAESRYVLVEFSGIDPYSRIRAVIYELTSAGFVPIIAHVERCRCMAEHLDNVQDAIDLGAKIQVNAASMLGKHGRQLKRYCKKLMKHKMIDYIASDAHDLKVRPLLLRECADYVEKKWGRDTAKRIFVENPSEIIGKK</sequence>
<comment type="similarity">
    <text evidence="1">Belongs to the metallo-dependent hydrolases superfamily. CpsB/CapC family.</text>
</comment>
<dbReference type="EMBL" id="JAAIUO010000009">
    <property type="protein sequence ID" value="NSK15396.1"/>
    <property type="molecule type" value="Genomic_DNA"/>
</dbReference>